<reference evidence="1" key="1">
    <citation type="submission" date="2022-01" db="EMBL/GenBank/DDBJ databases">
        <title>Genome Sequence Resource for Two Populations of Ditylenchus destructor, the Migratory Endoparasitic Phytonematode.</title>
        <authorList>
            <person name="Zhang H."/>
            <person name="Lin R."/>
            <person name="Xie B."/>
        </authorList>
    </citation>
    <scope>NUCLEOTIDE SEQUENCE</scope>
    <source>
        <strain evidence="1">BazhouSP</strain>
    </source>
</reference>
<dbReference type="Proteomes" id="UP001201812">
    <property type="component" value="Unassembled WGS sequence"/>
</dbReference>
<accession>A0AAD4MYB2</accession>
<evidence type="ECO:0000313" key="1">
    <source>
        <dbReference type="EMBL" id="KAI1706841.1"/>
    </source>
</evidence>
<comment type="caution">
    <text evidence="1">The sequence shown here is derived from an EMBL/GenBank/DDBJ whole genome shotgun (WGS) entry which is preliminary data.</text>
</comment>
<name>A0AAD4MYB2_9BILA</name>
<dbReference type="EMBL" id="JAKKPZ010000045">
    <property type="protein sequence ID" value="KAI1706841.1"/>
    <property type="molecule type" value="Genomic_DNA"/>
</dbReference>
<sequence length="97" mass="11092">MIPGSCSAKRENARIKTFISKLKNSWHCLSKLRVKDPAYAAEIIKAVIVLHNRRMDQNPEDLPIQEEQEDQCLPEEMGTTEARAAGTQKQIQLINFR</sequence>
<organism evidence="1 2">
    <name type="scientific">Ditylenchus destructor</name>
    <dbReference type="NCBI Taxonomy" id="166010"/>
    <lineage>
        <taxon>Eukaryota</taxon>
        <taxon>Metazoa</taxon>
        <taxon>Ecdysozoa</taxon>
        <taxon>Nematoda</taxon>
        <taxon>Chromadorea</taxon>
        <taxon>Rhabditida</taxon>
        <taxon>Tylenchina</taxon>
        <taxon>Tylenchomorpha</taxon>
        <taxon>Sphaerularioidea</taxon>
        <taxon>Anguinidae</taxon>
        <taxon>Anguininae</taxon>
        <taxon>Ditylenchus</taxon>
    </lineage>
</organism>
<keyword evidence="2" id="KW-1185">Reference proteome</keyword>
<dbReference type="AlphaFoldDB" id="A0AAD4MYB2"/>
<evidence type="ECO:0000313" key="2">
    <source>
        <dbReference type="Proteomes" id="UP001201812"/>
    </source>
</evidence>
<protein>
    <submittedName>
        <fullName evidence="1">Uncharacterized protein</fullName>
    </submittedName>
</protein>
<gene>
    <name evidence="1" type="ORF">DdX_12835</name>
</gene>
<proteinExistence type="predicted"/>